<dbReference type="Gene3D" id="3.50.50.60">
    <property type="entry name" value="FAD/NAD(P)-binding domain"/>
    <property type="match status" value="2"/>
</dbReference>
<dbReference type="SUPFAM" id="SSF51905">
    <property type="entry name" value="FAD/NAD(P)-binding domain"/>
    <property type="match status" value="1"/>
</dbReference>
<name>A0A5A9W460_9GAMM</name>
<dbReference type="InterPro" id="IPR018168">
    <property type="entry name" value="Ubi_Hdrlase_CS"/>
</dbReference>
<keyword evidence="4" id="KW-0285">Flavoprotein</keyword>
<dbReference type="InterPro" id="IPR010971">
    <property type="entry name" value="UbiH/COQ6"/>
</dbReference>
<dbReference type="GO" id="GO:0006744">
    <property type="term" value="P:ubiquinone biosynthetic process"/>
    <property type="evidence" value="ECO:0007669"/>
    <property type="project" value="UniProtKB-UniPathway"/>
</dbReference>
<dbReference type="InterPro" id="IPR002938">
    <property type="entry name" value="FAD-bd"/>
</dbReference>
<evidence type="ECO:0000256" key="1">
    <source>
        <dbReference type="ARBA" id="ARBA00001974"/>
    </source>
</evidence>
<evidence type="ECO:0000256" key="6">
    <source>
        <dbReference type="ARBA" id="ARBA00023002"/>
    </source>
</evidence>
<gene>
    <name evidence="10" type="primary">ubiF</name>
    <name evidence="10" type="synonym">yleB</name>
    <name evidence="10" type="ORF">E1H14_05290</name>
</gene>
<dbReference type="RefSeq" id="WP_149390409.1">
    <property type="nucleotide sequence ID" value="NZ_SMRS01000003.1"/>
</dbReference>
<dbReference type="FunFam" id="3.50.50.60:FF:000021">
    <property type="entry name" value="Ubiquinone biosynthesis monooxygenase COQ6"/>
    <property type="match status" value="1"/>
</dbReference>
<dbReference type="Proteomes" id="UP000325302">
    <property type="component" value="Unassembled WGS sequence"/>
</dbReference>
<keyword evidence="7" id="KW-0503">Monooxygenase</keyword>
<evidence type="ECO:0000256" key="4">
    <source>
        <dbReference type="ARBA" id="ARBA00022630"/>
    </source>
</evidence>
<comment type="subunit">
    <text evidence="8">Component of the Ubi complex metabolon, which regroups five ubiquinone biosynthesis proteins (UbiE, UbiF, UbiG, UbiH and UbiI) and two accessory factors (UbiK and the lipid-binding protein UbiJ).</text>
</comment>
<dbReference type="InterPro" id="IPR051205">
    <property type="entry name" value="UbiH/COQ6_monooxygenase"/>
</dbReference>
<accession>A0A5A9W460</accession>
<feature type="domain" description="FAD-binding" evidence="9">
    <location>
        <begin position="5"/>
        <end position="341"/>
    </location>
</feature>
<keyword evidence="5" id="KW-0274">FAD</keyword>
<evidence type="ECO:0000313" key="10">
    <source>
        <dbReference type="EMBL" id="KAA0875402.1"/>
    </source>
</evidence>
<comment type="caution">
    <text evidence="10">The sequence shown here is derived from an EMBL/GenBank/DDBJ whole genome shotgun (WGS) entry which is preliminary data.</text>
</comment>
<evidence type="ECO:0000259" key="9">
    <source>
        <dbReference type="Pfam" id="PF01494"/>
    </source>
</evidence>
<evidence type="ECO:0000256" key="7">
    <source>
        <dbReference type="ARBA" id="ARBA00023033"/>
    </source>
</evidence>
<dbReference type="InterPro" id="IPR036188">
    <property type="entry name" value="FAD/NAD-bd_sf"/>
</dbReference>
<organism evidence="10 11">
    <name type="scientific">Nitrincola tapanii</name>
    <dbReference type="NCBI Taxonomy" id="1708751"/>
    <lineage>
        <taxon>Bacteria</taxon>
        <taxon>Pseudomonadati</taxon>
        <taxon>Pseudomonadota</taxon>
        <taxon>Gammaproteobacteria</taxon>
        <taxon>Oceanospirillales</taxon>
        <taxon>Oceanospirillaceae</taxon>
        <taxon>Nitrincola</taxon>
    </lineage>
</organism>
<dbReference type="NCBIfam" id="TIGR01988">
    <property type="entry name" value="Ubi-OHases"/>
    <property type="match status" value="1"/>
</dbReference>
<dbReference type="GO" id="GO:0008682">
    <property type="term" value="F:3-demethoxyubiquinol 3-hydroxylase activity"/>
    <property type="evidence" value="ECO:0007669"/>
    <property type="project" value="TreeGrafter"/>
</dbReference>
<dbReference type="EMBL" id="SMRS01000003">
    <property type="protein sequence ID" value="KAA0875402.1"/>
    <property type="molecule type" value="Genomic_DNA"/>
</dbReference>
<evidence type="ECO:0000313" key="11">
    <source>
        <dbReference type="Proteomes" id="UP000325302"/>
    </source>
</evidence>
<comment type="cofactor">
    <cofactor evidence="1">
        <name>FAD</name>
        <dbReference type="ChEBI" id="CHEBI:57692"/>
    </cofactor>
</comment>
<evidence type="ECO:0000256" key="8">
    <source>
        <dbReference type="ARBA" id="ARBA00065734"/>
    </source>
</evidence>
<dbReference type="PRINTS" id="PR00420">
    <property type="entry name" value="RNGMNOXGNASE"/>
</dbReference>
<keyword evidence="6" id="KW-0560">Oxidoreductase</keyword>
<evidence type="ECO:0000256" key="2">
    <source>
        <dbReference type="ARBA" id="ARBA00004749"/>
    </source>
</evidence>
<evidence type="ECO:0000256" key="3">
    <source>
        <dbReference type="ARBA" id="ARBA00005349"/>
    </source>
</evidence>
<dbReference type="UniPathway" id="UPA00232"/>
<sequence>MDQTYDLVIVGGGMVGAALACALSESQYRIALIEQLLPASFSVEQPHDLRVSALSLASEALLKKIGVWSGILARRACPYQRMKVWELDSERAATEFNSAEIGEPHLGHIVENRVVQWALIDRIRQSPNIRLIAPATPLEIEYVPGASLVRLDNGEELVARLLIGADGGESAVARAAGLGVLRWDYAQHALIATVTTAAAQQDITWQEFRPTGPVALLPLSGSHASLVWYHQPDEVKRRLALDPEAFRQALIQEFPSCLGEILTVESRGSFPLRRQHAQNYVAEGVALIGDAAHMIHPLAGQGVNIGFMDVAILAELLLHAEQTDQAVSDLAQLAVYEKKRRYQNLLMMQTMDAFYRVFSNDLLPLKWARNLGLGLGQHLPWARREVTRFATGSGRYTPKWMQS</sequence>
<dbReference type="GO" id="GO:0110142">
    <property type="term" value="C:ubiquinone biosynthesis complex"/>
    <property type="evidence" value="ECO:0007669"/>
    <property type="project" value="UniProtKB-ARBA"/>
</dbReference>
<proteinExistence type="inferred from homology"/>
<dbReference type="PANTHER" id="PTHR43876">
    <property type="entry name" value="UBIQUINONE BIOSYNTHESIS MONOOXYGENASE COQ6, MITOCHONDRIAL"/>
    <property type="match status" value="1"/>
</dbReference>
<reference evidence="10 11" key="1">
    <citation type="submission" date="2019-03" db="EMBL/GenBank/DDBJ databases">
        <title>Nitrincola sp. nov. isolated from an Indian soda lake.</title>
        <authorList>
            <person name="Joshi A."/>
            <person name="Thite S.V."/>
            <person name="Joseph N."/>
            <person name="Dhotre D."/>
            <person name="Moorthy M."/>
            <person name="Shouche Y.S."/>
        </authorList>
    </citation>
    <scope>NUCLEOTIDE SEQUENCE [LARGE SCALE GENOMIC DNA]</scope>
    <source>
        <strain evidence="10 11">MEB193</strain>
    </source>
</reference>
<evidence type="ECO:0000256" key="5">
    <source>
        <dbReference type="ARBA" id="ARBA00022827"/>
    </source>
</evidence>
<dbReference type="OrthoDB" id="9769565at2"/>
<keyword evidence="11" id="KW-1185">Reference proteome</keyword>
<dbReference type="Pfam" id="PF01494">
    <property type="entry name" value="FAD_binding_3"/>
    <property type="match status" value="1"/>
</dbReference>
<comment type="similarity">
    <text evidence="3">Belongs to the UbiH/COQ6 family.</text>
</comment>
<dbReference type="AlphaFoldDB" id="A0A5A9W460"/>
<protein>
    <submittedName>
        <fullName evidence="10">2-octaprenyl-3-methyl-6-methoxy-1,4-benzoquinol hydroxylase</fullName>
    </submittedName>
</protein>
<dbReference type="GO" id="GO:0071949">
    <property type="term" value="F:FAD binding"/>
    <property type="evidence" value="ECO:0007669"/>
    <property type="project" value="InterPro"/>
</dbReference>
<dbReference type="PANTHER" id="PTHR43876:SF10">
    <property type="entry name" value="3-DEMETHOXYUBIQUINOL 3-HYDROXYLASE"/>
    <property type="match status" value="1"/>
</dbReference>
<dbReference type="PROSITE" id="PS01304">
    <property type="entry name" value="UBIH"/>
    <property type="match status" value="1"/>
</dbReference>
<comment type="pathway">
    <text evidence="2">Cofactor biosynthesis; ubiquinone biosynthesis.</text>
</comment>